<dbReference type="Pfam" id="PF07853">
    <property type="entry name" value="DUF1648"/>
    <property type="match status" value="1"/>
</dbReference>
<proteinExistence type="predicted"/>
<dbReference type="InterPro" id="IPR012867">
    <property type="entry name" value="DUF1648"/>
</dbReference>
<keyword evidence="1" id="KW-0472">Membrane</keyword>
<evidence type="ECO:0000313" key="3">
    <source>
        <dbReference type="EMBL" id="MBJ8339247.1"/>
    </source>
</evidence>
<dbReference type="AlphaFoldDB" id="A0A934NQ57"/>
<feature type="transmembrane region" description="Helical" evidence="1">
    <location>
        <begin position="59"/>
        <end position="80"/>
    </location>
</feature>
<name>A0A934NQ57_9NOCA</name>
<feature type="transmembrane region" description="Helical" evidence="1">
    <location>
        <begin position="124"/>
        <end position="147"/>
    </location>
</feature>
<evidence type="ECO:0000313" key="4">
    <source>
        <dbReference type="Proteomes" id="UP000655868"/>
    </source>
</evidence>
<organism evidence="3 4">
    <name type="scientific">Antrihabitans stalagmiti</name>
    <dbReference type="NCBI Taxonomy" id="2799499"/>
    <lineage>
        <taxon>Bacteria</taxon>
        <taxon>Bacillati</taxon>
        <taxon>Actinomycetota</taxon>
        <taxon>Actinomycetes</taxon>
        <taxon>Mycobacteriales</taxon>
        <taxon>Nocardiaceae</taxon>
        <taxon>Antrihabitans</taxon>
    </lineage>
</organism>
<evidence type="ECO:0000259" key="2">
    <source>
        <dbReference type="Pfam" id="PF07853"/>
    </source>
</evidence>
<feature type="domain" description="DUF1648" evidence="2">
    <location>
        <begin position="23"/>
        <end position="67"/>
    </location>
</feature>
<dbReference type="EMBL" id="JAEMNV010000003">
    <property type="protein sequence ID" value="MBJ8339247.1"/>
    <property type="molecule type" value="Genomic_DNA"/>
</dbReference>
<accession>A0A934NQ57</accession>
<feature type="transmembrane region" description="Helical" evidence="1">
    <location>
        <begin position="207"/>
        <end position="227"/>
    </location>
</feature>
<keyword evidence="1" id="KW-0812">Transmembrane</keyword>
<feature type="transmembrane region" description="Helical" evidence="1">
    <location>
        <begin position="92"/>
        <end position="112"/>
    </location>
</feature>
<feature type="transmembrane region" description="Helical" evidence="1">
    <location>
        <begin position="181"/>
        <end position="201"/>
    </location>
</feature>
<reference evidence="3" key="1">
    <citation type="submission" date="2020-12" db="EMBL/GenBank/DDBJ databases">
        <title>Antrihabitans popcorni sp. nov. and Antrihabitans auranticaus sp. nov., isolated from a larva cave.</title>
        <authorList>
            <person name="Lee S.D."/>
            <person name="Kim I.S."/>
        </authorList>
    </citation>
    <scope>NUCLEOTIDE SEQUENCE</scope>
    <source>
        <strain evidence="3">YC3-6</strain>
    </source>
</reference>
<sequence length="323" mass="34050">MKHKRLIDPVGLVFGIIVPILAAAVGIAVTALLKSRLPDQIATHWTAAKPDSFSEPMTFAWVFALVIVLIGGGCCAVAALAQALLLMRRAMLLLGLTIVGLLFTLQITILVIQLDRDSVTDVRLPWPVISLGVLAGILFGSTGAAMLRDFRVRIRAEEPPPPTLPRGVLASIEDTVGFSRMGSVVVATSVVAVAAVGCLFVDATWPLVATVPVVLVLLALMRFEVIVDSTGVRVRNFGLTSIDISIDEITGAKSVHVNPFKDYGGWGLRAKGRGRYGIVTTTGPAVEIGAASGLMLTITTQHADAMAGAINSFADRRSANVHG</sequence>
<dbReference type="Proteomes" id="UP000655868">
    <property type="component" value="Unassembled WGS sequence"/>
</dbReference>
<protein>
    <submittedName>
        <fullName evidence="3">DUF1648 domain-containing protein</fullName>
    </submittedName>
</protein>
<comment type="caution">
    <text evidence="3">The sequence shown here is derived from an EMBL/GenBank/DDBJ whole genome shotgun (WGS) entry which is preliminary data.</text>
</comment>
<dbReference type="RefSeq" id="WP_199703965.1">
    <property type="nucleotide sequence ID" value="NZ_JAEMNV010000003.1"/>
</dbReference>
<evidence type="ECO:0000256" key="1">
    <source>
        <dbReference type="SAM" id="Phobius"/>
    </source>
</evidence>
<gene>
    <name evidence="3" type="ORF">JGU71_10135</name>
</gene>
<keyword evidence="4" id="KW-1185">Reference proteome</keyword>
<feature type="transmembrane region" description="Helical" evidence="1">
    <location>
        <begin position="12"/>
        <end position="33"/>
    </location>
</feature>
<keyword evidence="1" id="KW-1133">Transmembrane helix</keyword>